<proteinExistence type="predicted"/>
<evidence type="ECO:0000313" key="5">
    <source>
        <dbReference type="Proteomes" id="UP001161325"/>
    </source>
</evidence>
<dbReference type="GO" id="GO:0008270">
    <property type="term" value="F:zinc ion binding"/>
    <property type="evidence" value="ECO:0007669"/>
    <property type="project" value="UniProtKB-KW"/>
</dbReference>
<feature type="region of interest" description="Disordered" evidence="2">
    <location>
        <begin position="116"/>
        <end position="145"/>
    </location>
</feature>
<dbReference type="EMBL" id="BRXS01000002">
    <property type="protein sequence ID" value="GLC24909.1"/>
    <property type="molecule type" value="Genomic_DNA"/>
</dbReference>
<dbReference type="AlphaFoldDB" id="A0AA37Q200"/>
<dbReference type="InterPro" id="IPR007527">
    <property type="entry name" value="Znf_SWIM"/>
</dbReference>
<evidence type="ECO:0000259" key="3">
    <source>
        <dbReference type="PROSITE" id="PS50966"/>
    </source>
</evidence>
<keyword evidence="1" id="KW-0479">Metal-binding</keyword>
<evidence type="ECO:0000256" key="1">
    <source>
        <dbReference type="PROSITE-ProRule" id="PRU00325"/>
    </source>
</evidence>
<reference evidence="4" key="1">
    <citation type="submission" date="2022-08" db="EMBL/GenBank/DDBJ databases">
        <title>Draft genome sequencing of Roseisolibacter agri AW1220.</title>
        <authorList>
            <person name="Tobiishi Y."/>
            <person name="Tonouchi A."/>
        </authorList>
    </citation>
    <scope>NUCLEOTIDE SEQUENCE</scope>
    <source>
        <strain evidence="4">AW1220</strain>
    </source>
</reference>
<accession>A0AA37Q200</accession>
<keyword evidence="5" id="KW-1185">Reference proteome</keyword>
<sequence>MSATPLSTDQVLSLAPDAPSAKAGAALAVARKWTGVGGDGEGRVVWGLCQGSGAQPYRTQVDLADVASRCSCPSRKFPCKHALGLLLLLVHEPELFAVGEPPAWVAEWLAERAGRTERKRQREAAAPVADDAASGAAVEKARERRTTARANKVAAGLVELARWLEDLTRGGLAASASRPVKFWETAAARLVDAQAPGAARLVRQLATIPSTGADWPERMVAAVARLHLLTEAYARLPELPEPLQADVRATLGWATTEDADDARTITDEWTVLGQVVEEEERLRARRTWLAGRRTGRHALLLHFAHGAAPFAEPVPPAGGTMAAELAFLPGSAPLRATVRTLGAPAPDDAAVLPAGHARIAGAMGDWAATLAANPWTERVALVLSAAVPEPDGERWRVRDADGDVLPLAPRFHAGWPLLALSGGHPVWIAGEWDGDALLPLSASDGGRLLSLTQPVAHSVGAPA</sequence>
<keyword evidence="1" id="KW-0863">Zinc-finger</keyword>
<organism evidence="4 5">
    <name type="scientific">Roseisolibacter agri</name>
    <dbReference type="NCBI Taxonomy" id="2014610"/>
    <lineage>
        <taxon>Bacteria</taxon>
        <taxon>Pseudomonadati</taxon>
        <taxon>Gemmatimonadota</taxon>
        <taxon>Gemmatimonadia</taxon>
        <taxon>Gemmatimonadales</taxon>
        <taxon>Gemmatimonadaceae</taxon>
        <taxon>Roseisolibacter</taxon>
    </lineage>
</organism>
<evidence type="ECO:0000313" key="4">
    <source>
        <dbReference type="EMBL" id="GLC24909.1"/>
    </source>
</evidence>
<comment type="caution">
    <text evidence="4">The sequence shown here is derived from an EMBL/GenBank/DDBJ whole genome shotgun (WGS) entry which is preliminary data.</text>
</comment>
<name>A0AA37Q200_9BACT</name>
<keyword evidence="1" id="KW-0862">Zinc</keyword>
<dbReference type="Proteomes" id="UP001161325">
    <property type="component" value="Unassembled WGS sequence"/>
</dbReference>
<dbReference type="RefSeq" id="WP_284349352.1">
    <property type="nucleotide sequence ID" value="NZ_BRXS01000002.1"/>
</dbReference>
<dbReference type="PROSITE" id="PS50966">
    <property type="entry name" value="ZF_SWIM"/>
    <property type="match status" value="1"/>
</dbReference>
<dbReference type="Pfam" id="PF04434">
    <property type="entry name" value="SWIM"/>
    <property type="match status" value="1"/>
</dbReference>
<protein>
    <recommendedName>
        <fullName evidence="3">SWIM-type domain-containing protein</fullName>
    </recommendedName>
</protein>
<gene>
    <name evidence="4" type="ORF">rosag_14220</name>
</gene>
<evidence type="ECO:0000256" key="2">
    <source>
        <dbReference type="SAM" id="MobiDB-lite"/>
    </source>
</evidence>
<feature type="domain" description="SWIM-type" evidence="3">
    <location>
        <begin position="57"/>
        <end position="90"/>
    </location>
</feature>
<feature type="compositionally biased region" description="Low complexity" evidence="2">
    <location>
        <begin position="124"/>
        <end position="138"/>
    </location>
</feature>